<dbReference type="AlphaFoldDB" id="A0A517NFM0"/>
<accession>A0A517NFM0</accession>
<dbReference type="Proteomes" id="UP000318538">
    <property type="component" value="Chromosome"/>
</dbReference>
<sequence>MESSRRGFSIGRFALITLQFAIVLMLCLERELGLGNGVGTCV</sequence>
<evidence type="ECO:0000313" key="2">
    <source>
        <dbReference type="EMBL" id="QDT05929.1"/>
    </source>
</evidence>
<name>A0A517NFM0_9BACT</name>
<dbReference type="KEGG" id="rlc:K227x_43350"/>
<dbReference type="EMBL" id="CP036525">
    <property type="protein sequence ID" value="QDT05929.1"/>
    <property type="molecule type" value="Genomic_DNA"/>
</dbReference>
<reference evidence="2 3" key="1">
    <citation type="submission" date="2019-02" db="EMBL/GenBank/DDBJ databases">
        <title>Deep-cultivation of Planctomycetes and their phenomic and genomic characterization uncovers novel biology.</title>
        <authorList>
            <person name="Wiegand S."/>
            <person name="Jogler M."/>
            <person name="Boedeker C."/>
            <person name="Pinto D."/>
            <person name="Vollmers J."/>
            <person name="Rivas-Marin E."/>
            <person name="Kohn T."/>
            <person name="Peeters S.H."/>
            <person name="Heuer A."/>
            <person name="Rast P."/>
            <person name="Oberbeckmann S."/>
            <person name="Bunk B."/>
            <person name="Jeske O."/>
            <person name="Meyerdierks A."/>
            <person name="Storesund J.E."/>
            <person name="Kallscheuer N."/>
            <person name="Luecker S."/>
            <person name="Lage O.M."/>
            <person name="Pohl T."/>
            <person name="Merkel B.J."/>
            <person name="Hornburger P."/>
            <person name="Mueller R.-W."/>
            <person name="Bruemmer F."/>
            <person name="Labrenz M."/>
            <person name="Spormann A.M."/>
            <person name="Op den Camp H."/>
            <person name="Overmann J."/>
            <person name="Amann R."/>
            <person name="Jetten M.S.M."/>
            <person name="Mascher T."/>
            <person name="Medema M.H."/>
            <person name="Devos D.P."/>
            <person name="Kaster A.-K."/>
            <person name="Ovreas L."/>
            <person name="Rohde M."/>
            <person name="Galperin M.Y."/>
            <person name="Jogler C."/>
        </authorList>
    </citation>
    <scope>NUCLEOTIDE SEQUENCE [LARGE SCALE GENOMIC DNA]</scope>
    <source>
        <strain evidence="2 3">K22_7</strain>
    </source>
</reference>
<organism evidence="2 3">
    <name type="scientific">Rubripirellula lacrimiformis</name>
    <dbReference type="NCBI Taxonomy" id="1930273"/>
    <lineage>
        <taxon>Bacteria</taxon>
        <taxon>Pseudomonadati</taxon>
        <taxon>Planctomycetota</taxon>
        <taxon>Planctomycetia</taxon>
        <taxon>Pirellulales</taxon>
        <taxon>Pirellulaceae</taxon>
        <taxon>Rubripirellula</taxon>
    </lineage>
</organism>
<evidence type="ECO:0000313" key="3">
    <source>
        <dbReference type="Proteomes" id="UP000318538"/>
    </source>
</evidence>
<keyword evidence="1" id="KW-0472">Membrane</keyword>
<proteinExistence type="predicted"/>
<gene>
    <name evidence="2" type="ORF">K227x_43350</name>
</gene>
<evidence type="ECO:0000256" key="1">
    <source>
        <dbReference type="SAM" id="Phobius"/>
    </source>
</evidence>
<keyword evidence="3" id="KW-1185">Reference proteome</keyword>
<protein>
    <submittedName>
        <fullName evidence="2">Uncharacterized protein</fullName>
    </submittedName>
</protein>
<feature type="transmembrane region" description="Helical" evidence="1">
    <location>
        <begin position="7"/>
        <end position="26"/>
    </location>
</feature>
<keyword evidence="1" id="KW-1133">Transmembrane helix</keyword>
<keyword evidence="1" id="KW-0812">Transmembrane</keyword>